<dbReference type="EnsemblPlants" id="PGSC0003DMT400016035">
    <property type="protein sequence ID" value="PGSC0003DMT400016035"/>
    <property type="gene ID" value="PGSC0003DMG400006269"/>
</dbReference>
<evidence type="ECO:0000313" key="3">
    <source>
        <dbReference type="EnsemblPlants" id="PGSC0003DMT400016035"/>
    </source>
</evidence>
<dbReference type="InParanoid" id="M1A6Z3"/>
<evidence type="ECO:0000259" key="2">
    <source>
        <dbReference type="Pfam" id="PF22936"/>
    </source>
</evidence>
<dbReference type="Pfam" id="PF22936">
    <property type="entry name" value="Pol_BBD"/>
    <property type="match status" value="1"/>
</dbReference>
<reference evidence="4" key="1">
    <citation type="journal article" date="2011" name="Nature">
        <title>Genome sequence and analysis of the tuber crop potato.</title>
        <authorList>
            <consortium name="The Potato Genome Sequencing Consortium"/>
        </authorList>
    </citation>
    <scope>NUCLEOTIDE SEQUENCE [LARGE SCALE GENOMIC DNA]</scope>
    <source>
        <strain evidence="4">cv. DM1-3 516 R44</strain>
    </source>
</reference>
<organism evidence="3 4">
    <name type="scientific">Solanum tuberosum</name>
    <name type="common">Potato</name>
    <dbReference type="NCBI Taxonomy" id="4113"/>
    <lineage>
        <taxon>Eukaryota</taxon>
        <taxon>Viridiplantae</taxon>
        <taxon>Streptophyta</taxon>
        <taxon>Embryophyta</taxon>
        <taxon>Tracheophyta</taxon>
        <taxon>Spermatophyta</taxon>
        <taxon>Magnoliopsida</taxon>
        <taxon>eudicotyledons</taxon>
        <taxon>Gunneridae</taxon>
        <taxon>Pentapetalae</taxon>
        <taxon>asterids</taxon>
        <taxon>lamiids</taxon>
        <taxon>Solanales</taxon>
        <taxon>Solanaceae</taxon>
        <taxon>Solanoideae</taxon>
        <taxon>Solaneae</taxon>
        <taxon>Solanum</taxon>
    </lineage>
</organism>
<evidence type="ECO:0000256" key="1">
    <source>
        <dbReference type="SAM" id="MobiDB-lite"/>
    </source>
</evidence>
<feature type="region of interest" description="Disordered" evidence="1">
    <location>
        <begin position="161"/>
        <end position="188"/>
    </location>
</feature>
<accession>M1A6Z3</accession>
<sequence>MSTNTGSGAYMVGSDVNSTRKNCYEDGSNGSTFNYGSNTNVPVKNHISNIGDCSSQLQGCSFTKDQYDQILHMLKQNQGCGQKSEDTNPVQDLQANAAGKSEEGTFVSNMDGTMINGEWKLLCDNMMNKHNSENMCLQEEQCSQELNRNLDDNIEQETVKETVQDNESVSTDSQTADTSQGSTTFNSSVYNQSEGFTQRDTNVPEVQALSQENITQILQMLQQMKSNQNAGGFKGAANLSLSGMSKFFNSYAFFIEIDSNSWILDTEATEHMTYNREFLSNVKALLKPVMVNLHNSYRVKVTHAGTVTLMSNMILHNVLYTPSFRFNLISVHKFCAQLRHSLIFTSYSCFFISGPFSEEPSGYW</sequence>
<feature type="domain" description="Retrovirus-related Pol polyprotein from transposon TNT 1-94-like beta-barrel" evidence="2">
    <location>
        <begin position="262"/>
        <end position="334"/>
    </location>
</feature>
<dbReference type="PANTHER" id="PTHR47592">
    <property type="entry name" value="PBF68 PROTEIN"/>
    <property type="match status" value="1"/>
</dbReference>
<dbReference type="HOGENOM" id="CLU_761660_0_0_1"/>
<dbReference type="PaxDb" id="4113-PGSC0003DMT400016035"/>
<dbReference type="InterPro" id="IPR054722">
    <property type="entry name" value="PolX-like_BBD"/>
</dbReference>
<evidence type="ECO:0000313" key="4">
    <source>
        <dbReference type="Proteomes" id="UP000011115"/>
    </source>
</evidence>
<name>M1A6Z3_SOLTU</name>
<keyword evidence="4" id="KW-1185">Reference proteome</keyword>
<dbReference type="eggNOG" id="KOG0017">
    <property type="taxonomic scope" value="Eukaryota"/>
</dbReference>
<proteinExistence type="predicted"/>
<feature type="compositionally biased region" description="Polar residues" evidence="1">
    <location>
        <begin position="165"/>
        <end position="188"/>
    </location>
</feature>
<protein>
    <submittedName>
        <fullName evidence="3">Polynucleotidyl transferase, Ribonuclease H fold</fullName>
    </submittedName>
</protein>
<dbReference type="AlphaFoldDB" id="M1A6Z3"/>
<dbReference type="Proteomes" id="UP000011115">
    <property type="component" value="Unassembled WGS sequence"/>
</dbReference>
<dbReference type="Gramene" id="PGSC0003DMT400016035">
    <property type="protein sequence ID" value="PGSC0003DMT400016035"/>
    <property type="gene ID" value="PGSC0003DMG400006269"/>
</dbReference>
<reference evidence="3" key="2">
    <citation type="submission" date="2015-06" db="UniProtKB">
        <authorList>
            <consortium name="EnsemblPlants"/>
        </authorList>
    </citation>
    <scope>IDENTIFICATION</scope>
    <source>
        <strain evidence="3">DM1-3 516 R44</strain>
    </source>
</reference>